<feature type="compositionally biased region" description="Gly residues" evidence="1">
    <location>
        <begin position="69"/>
        <end position="84"/>
    </location>
</feature>
<dbReference type="Proteomes" id="UP000265520">
    <property type="component" value="Unassembled WGS sequence"/>
</dbReference>
<feature type="region of interest" description="Disordered" evidence="1">
    <location>
        <begin position="63"/>
        <end position="84"/>
    </location>
</feature>
<sequence length="84" mass="7800">TFPSSGGSESDGISGKLVNSELNVGPLTCGGGGGAVSGGRKYSVGECTTDGFNGDLGVGVGDETLSGGFDDGGGAKVGGRAGGD</sequence>
<name>A0A392TYR7_9FABA</name>
<reference evidence="2 3" key="1">
    <citation type="journal article" date="2018" name="Front. Plant Sci.">
        <title>Red Clover (Trifolium pratense) and Zigzag Clover (T. medium) - A Picture of Genomic Similarities and Differences.</title>
        <authorList>
            <person name="Dluhosova J."/>
            <person name="Istvanek J."/>
            <person name="Nedelnik J."/>
            <person name="Repkova J."/>
        </authorList>
    </citation>
    <scope>NUCLEOTIDE SEQUENCE [LARGE SCALE GENOMIC DNA]</scope>
    <source>
        <strain evidence="3">cv. 10/8</strain>
        <tissue evidence="2">Leaf</tissue>
    </source>
</reference>
<organism evidence="2 3">
    <name type="scientific">Trifolium medium</name>
    <dbReference type="NCBI Taxonomy" id="97028"/>
    <lineage>
        <taxon>Eukaryota</taxon>
        <taxon>Viridiplantae</taxon>
        <taxon>Streptophyta</taxon>
        <taxon>Embryophyta</taxon>
        <taxon>Tracheophyta</taxon>
        <taxon>Spermatophyta</taxon>
        <taxon>Magnoliopsida</taxon>
        <taxon>eudicotyledons</taxon>
        <taxon>Gunneridae</taxon>
        <taxon>Pentapetalae</taxon>
        <taxon>rosids</taxon>
        <taxon>fabids</taxon>
        <taxon>Fabales</taxon>
        <taxon>Fabaceae</taxon>
        <taxon>Papilionoideae</taxon>
        <taxon>50 kb inversion clade</taxon>
        <taxon>NPAAA clade</taxon>
        <taxon>Hologalegina</taxon>
        <taxon>IRL clade</taxon>
        <taxon>Trifolieae</taxon>
        <taxon>Trifolium</taxon>
    </lineage>
</organism>
<comment type="caution">
    <text evidence="2">The sequence shown here is derived from an EMBL/GenBank/DDBJ whole genome shotgun (WGS) entry which is preliminary data.</text>
</comment>
<proteinExistence type="predicted"/>
<evidence type="ECO:0000256" key="1">
    <source>
        <dbReference type="SAM" id="MobiDB-lite"/>
    </source>
</evidence>
<evidence type="ECO:0000313" key="2">
    <source>
        <dbReference type="EMBL" id="MCI66028.1"/>
    </source>
</evidence>
<accession>A0A392TYR7</accession>
<evidence type="ECO:0000313" key="3">
    <source>
        <dbReference type="Proteomes" id="UP000265520"/>
    </source>
</evidence>
<keyword evidence="3" id="KW-1185">Reference proteome</keyword>
<feature type="non-terminal residue" evidence="2">
    <location>
        <position position="1"/>
    </location>
</feature>
<dbReference type="AlphaFoldDB" id="A0A392TYR7"/>
<feature type="non-terminal residue" evidence="2">
    <location>
        <position position="84"/>
    </location>
</feature>
<protein>
    <submittedName>
        <fullName evidence="2">Uncharacterized protein</fullName>
    </submittedName>
</protein>
<dbReference type="EMBL" id="LXQA010687140">
    <property type="protein sequence ID" value="MCI66028.1"/>
    <property type="molecule type" value="Genomic_DNA"/>
</dbReference>